<organism evidence="1 2">
    <name type="scientific">Trueperella abortisuis</name>
    <dbReference type="NCBI Taxonomy" id="445930"/>
    <lineage>
        <taxon>Bacteria</taxon>
        <taxon>Bacillati</taxon>
        <taxon>Actinomycetota</taxon>
        <taxon>Actinomycetes</taxon>
        <taxon>Actinomycetales</taxon>
        <taxon>Actinomycetaceae</taxon>
        <taxon>Trueperella</taxon>
    </lineage>
</organism>
<accession>A0ABT9PIX0</accession>
<evidence type="ECO:0000313" key="1">
    <source>
        <dbReference type="EMBL" id="MDP9832659.1"/>
    </source>
</evidence>
<name>A0ABT9PIX0_9ACTO</name>
<dbReference type="Proteomes" id="UP001230145">
    <property type="component" value="Unassembled WGS sequence"/>
</dbReference>
<protein>
    <submittedName>
        <fullName evidence="1">Uncharacterized protein</fullName>
    </submittedName>
</protein>
<keyword evidence="2" id="KW-1185">Reference proteome</keyword>
<gene>
    <name evidence="1" type="ORF">J2S45_001338</name>
</gene>
<dbReference type="RefSeq" id="WP_307634925.1">
    <property type="nucleotide sequence ID" value="NZ_JAUSQL010000001.1"/>
</dbReference>
<comment type="caution">
    <text evidence="1">The sequence shown here is derived from an EMBL/GenBank/DDBJ whole genome shotgun (WGS) entry which is preliminary data.</text>
</comment>
<evidence type="ECO:0000313" key="2">
    <source>
        <dbReference type="Proteomes" id="UP001230145"/>
    </source>
</evidence>
<sequence length="61" mass="6980">MSELHLEITELIEAGINVHNTYEALREARERGSRLVVRVIEHDPNSFLQFVASWFDAKVAA</sequence>
<proteinExistence type="predicted"/>
<dbReference type="EMBL" id="JAUSQL010000001">
    <property type="protein sequence ID" value="MDP9832659.1"/>
    <property type="molecule type" value="Genomic_DNA"/>
</dbReference>
<reference evidence="1 2" key="1">
    <citation type="submission" date="2023-07" db="EMBL/GenBank/DDBJ databases">
        <title>Sequencing the genomes of 1000 actinobacteria strains.</title>
        <authorList>
            <person name="Klenk H.-P."/>
        </authorList>
    </citation>
    <scope>NUCLEOTIDE SEQUENCE [LARGE SCALE GENOMIC DNA]</scope>
    <source>
        <strain evidence="1 2">DSM 19515</strain>
    </source>
</reference>